<dbReference type="AlphaFoldDB" id="A0AA38HEG1"/>
<feature type="compositionally biased region" description="Low complexity" evidence="1">
    <location>
        <begin position="51"/>
        <end position="71"/>
    </location>
</feature>
<proteinExistence type="predicted"/>
<comment type="caution">
    <text evidence="2">The sequence shown here is derived from an EMBL/GenBank/DDBJ whole genome shotgun (WGS) entry which is preliminary data.</text>
</comment>
<gene>
    <name evidence="2" type="ORF">MKK02DRAFT_43542</name>
</gene>
<protein>
    <submittedName>
        <fullName evidence="2">Uncharacterized protein</fullName>
    </submittedName>
</protein>
<evidence type="ECO:0000313" key="3">
    <source>
        <dbReference type="Proteomes" id="UP001164286"/>
    </source>
</evidence>
<dbReference type="RefSeq" id="XP_052947393.1">
    <property type="nucleotide sequence ID" value="XM_053092481.1"/>
</dbReference>
<accession>A0AA38HEG1</accession>
<feature type="compositionally biased region" description="Polar residues" evidence="1">
    <location>
        <begin position="21"/>
        <end position="32"/>
    </location>
</feature>
<dbReference type="Proteomes" id="UP001164286">
    <property type="component" value="Unassembled WGS sequence"/>
</dbReference>
<evidence type="ECO:0000256" key="1">
    <source>
        <dbReference type="SAM" id="MobiDB-lite"/>
    </source>
</evidence>
<evidence type="ECO:0000313" key="2">
    <source>
        <dbReference type="EMBL" id="KAI9637616.1"/>
    </source>
</evidence>
<feature type="region of interest" description="Disordered" evidence="1">
    <location>
        <begin position="21"/>
        <end position="140"/>
    </location>
</feature>
<dbReference type="GeneID" id="77731686"/>
<keyword evidence="3" id="KW-1185">Reference proteome</keyword>
<sequence length="286" mass="30793">MNFQDNEKNSIQSLLAVLRSTQDAPTAASSGLQLAESPGKVLPSPSRALSRGHSGSIATSSSTGTAALPSTQQLNDLLRSVNGGRHPPGGSAGTPSSGSGSQVSRNLIEPFGPVKDWLAPSPVRNGSGSQSPAEEGGAEVKTGDISTMPFAKALPKLGEMIGDERFMSELRKMKADQDALERRMWAKQEKIKADHERSILAEREISRIARKPISAEKRAQWDTTLDLSLRDFQRQTCLPFLDALSVRQRERLKELGVPGLGGDPADEGTIGRWRRIMGMLQAGLEE</sequence>
<organism evidence="2 3">
    <name type="scientific">Dioszegia hungarica</name>
    <dbReference type="NCBI Taxonomy" id="4972"/>
    <lineage>
        <taxon>Eukaryota</taxon>
        <taxon>Fungi</taxon>
        <taxon>Dikarya</taxon>
        <taxon>Basidiomycota</taxon>
        <taxon>Agaricomycotina</taxon>
        <taxon>Tremellomycetes</taxon>
        <taxon>Tremellales</taxon>
        <taxon>Bulleribasidiaceae</taxon>
        <taxon>Dioszegia</taxon>
    </lineage>
</organism>
<reference evidence="2" key="1">
    <citation type="journal article" date="2022" name="G3 (Bethesda)">
        <title>High quality genome of the basidiomycete yeast Dioszegia hungarica PDD-24b-2 isolated from cloud water.</title>
        <authorList>
            <person name="Jarrige D."/>
            <person name="Haridas S."/>
            <person name="Bleykasten-Grosshans C."/>
            <person name="Joly M."/>
            <person name="Nadalig T."/>
            <person name="Sancelme M."/>
            <person name="Vuilleumier S."/>
            <person name="Grigoriev I.V."/>
            <person name="Amato P."/>
            <person name="Bringel F."/>
        </authorList>
    </citation>
    <scope>NUCLEOTIDE SEQUENCE</scope>
    <source>
        <strain evidence="2">PDD-24b-2</strain>
    </source>
</reference>
<dbReference type="EMBL" id="JAKWFO010000004">
    <property type="protein sequence ID" value="KAI9637616.1"/>
    <property type="molecule type" value="Genomic_DNA"/>
</dbReference>
<name>A0AA38HEG1_9TREE</name>